<reference evidence="3 5" key="1">
    <citation type="submission" date="2017-02" db="EMBL/GenBank/DDBJ databases">
        <title>Draft genome sequence of Moraxella caviae CCUG 355 type strain.</title>
        <authorList>
            <person name="Engstrom-Jakobsson H."/>
            <person name="Salva-Serra F."/>
            <person name="Thorell K."/>
            <person name="Gonzales-Siles L."/>
            <person name="Karlsson R."/>
            <person name="Boulund F."/>
            <person name="Engstrand L."/>
            <person name="Moore E."/>
        </authorList>
    </citation>
    <scope>NUCLEOTIDE SEQUENCE [LARGE SCALE GENOMIC DNA]</scope>
    <source>
        <strain evidence="3 5">CCUG 355</strain>
    </source>
</reference>
<evidence type="ECO:0000313" key="3">
    <source>
        <dbReference type="EMBL" id="OOR89770.1"/>
    </source>
</evidence>
<dbReference type="Proteomes" id="UP000190435">
    <property type="component" value="Unassembled WGS sequence"/>
</dbReference>
<dbReference type="EMBL" id="UGQE01000001">
    <property type="protein sequence ID" value="STZ10711.1"/>
    <property type="molecule type" value="Genomic_DNA"/>
</dbReference>
<sequence length="344" mass="38339">MKYTDHALNILTAKTFKNIGNSWIAEHLNYKQDLDVIVDLLSKKTKELVNEKIFQSRKRQIEQKLEAMSNYCDGLVAIGDEKFPNYRGNVSGADRPVALFYKGDLSLLHTDNLAVAVIGLLNPSSHENDYTIENDERTIVDALVRNNATIVSGLALGCDRIAHHQALITTKKLHGHTAGATVGILPCTLAKIIPKECHNIAQYMVENGCLLITEYYEEASSVMEQSSRYVARDRLQAMFSDAVVLTASYTQQSVDPNSKKIDSGSRHAMEKAEAYGIPRAVIYHPKYNNNPKFDLNRQIMGNKKTPTTIINPDNPQPDIMQLLESISLSKSKQKSSTAIAQTLF</sequence>
<evidence type="ECO:0000313" key="5">
    <source>
        <dbReference type="Proteomes" id="UP000190435"/>
    </source>
</evidence>
<dbReference type="RefSeq" id="WP_078276611.1">
    <property type="nucleotide sequence ID" value="NZ_MUXU01000036.1"/>
</dbReference>
<dbReference type="PANTHER" id="PTHR43022:SF1">
    <property type="entry name" value="PROTEIN SMF"/>
    <property type="match status" value="1"/>
</dbReference>
<dbReference type="PANTHER" id="PTHR43022">
    <property type="entry name" value="PROTEIN SMF"/>
    <property type="match status" value="1"/>
</dbReference>
<evidence type="ECO:0000259" key="2">
    <source>
        <dbReference type="Pfam" id="PF02481"/>
    </source>
</evidence>
<dbReference type="SUPFAM" id="SSF102405">
    <property type="entry name" value="MCP/YpsA-like"/>
    <property type="match status" value="1"/>
</dbReference>
<dbReference type="GO" id="GO:0009294">
    <property type="term" value="P:DNA-mediated transformation"/>
    <property type="evidence" value="ECO:0007669"/>
    <property type="project" value="InterPro"/>
</dbReference>
<dbReference type="InterPro" id="IPR003488">
    <property type="entry name" value="DprA"/>
</dbReference>
<dbReference type="InterPro" id="IPR057666">
    <property type="entry name" value="DrpA_SLOG"/>
</dbReference>
<evidence type="ECO:0000256" key="1">
    <source>
        <dbReference type="ARBA" id="ARBA00006525"/>
    </source>
</evidence>
<accession>A0A1T0A210</accession>
<comment type="similarity">
    <text evidence="1">Belongs to the DprA/Smf family.</text>
</comment>
<evidence type="ECO:0000313" key="6">
    <source>
        <dbReference type="Proteomes" id="UP000255279"/>
    </source>
</evidence>
<dbReference type="AlphaFoldDB" id="A0A1T0A210"/>
<dbReference type="STRING" id="34060.B0181_06060"/>
<feature type="domain" description="Smf/DprA SLOG" evidence="2">
    <location>
        <begin position="76"/>
        <end position="248"/>
    </location>
</feature>
<dbReference type="EMBL" id="MUXU01000036">
    <property type="protein sequence ID" value="OOR89770.1"/>
    <property type="molecule type" value="Genomic_DNA"/>
</dbReference>
<dbReference type="Pfam" id="PF02481">
    <property type="entry name" value="DNA_processg_A"/>
    <property type="match status" value="1"/>
</dbReference>
<gene>
    <name evidence="4" type="primary">smf_2</name>
    <name evidence="3" type="ORF">B0181_06060</name>
    <name evidence="4" type="ORF">NCTC10293_01066</name>
</gene>
<proteinExistence type="inferred from homology"/>
<protein>
    <submittedName>
        <fullName evidence="4">DNA protecting protein DprA</fullName>
    </submittedName>
</protein>
<dbReference type="Gene3D" id="3.40.50.450">
    <property type="match status" value="1"/>
</dbReference>
<dbReference type="OrthoDB" id="9785707at2"/>
<dbReference type="Proteomes" id="UP000255279">
    <property type="component" value="Unassembled WGS sequence"/>
</dbReference>
<organism evidence="3 5">
    <name type="scientific">Moraxella caviae</name>
    <dbReference type="NCBI Taxonomy" id="34060"/>
    <lineage>
        <taxon>Bacteria</taxon>
        <taxon>Pseudomonadati</taxon>
        <taxon>Pseudomonadota</taxon>
        <taxon>Gammaproteobacteria</taxon>
        <taxon>Moraxellales</taxon>
        <taxon>Moraxellaceae</taxon>
        <taxon>Moraxella</taxon>
    </lineage>
</organism>
<keyword evidence="5" id="KW-1185">Reference proteome</keyword>
<evidence type="ECO:0000313" key="4">
    <source>
        <dbReference type="EMBL" id="STZ10711.1"/>
    </source>
</evidence>
<reference evidence="4 6" key="2">
    <citation type="submission" date="2018-06" db="EMBL/GenBank/DDBJ databases">
        <authorList>
            <consortium name="Pathogen Informatics"/>
            <person name="Doyle S."/>
        </authorList>
    </citation>
    <scope>NUCLEOTIDE SEQUENCE [LARGE SCALE GENOMIC DNA]</scope>
    <source>
        <strain evidence="4 6">NCTC10293</strain>
    </source>
</reference>
<name>A0A1T0A210_9GAMM</name>